<feature type="region of interest" description="Disordered" evidence="1">
    <location>
        <begin position="299"/>
        <end position="323"/>
    </location>
</feature>
<keyword evidence="2" id="KW-0812">Transmembrane</keyword>
<evidence type="ECO:0000256" key="1">
    <source>
        <dbReference type="SAM" id="MobiDB-lite"/>
    </source>
</evidence>
<feature type="transmembrane region" description="Helical" evidence="2">
    <location>
        <begin position="14"/>
        <end position="34"/>
    </location>
</feature>
<feature type="transmembrane region" description="Helical" evidence="2">
    <location>
        <begin position="162"/>
        <end position="183"/>
    </location>
</feature>
<protein>
    <submittedName>
        <fullName evidence="3">Uncharacterized protein</fullName>
    </submittedName>
</protein>
<dbReference type="Proteomes" id="UP001174936">
    <property type="component" value="Unassembled WGS sequence"/>
</dbReference>
<evidence type="ECO:0000313" key="3">
    <source>
        <dbReference type="EMBL" id="KAK0654777.1"/>
    </source>
</evidence>
<keyword evidence="2" id="KW-1133">Transmembrane helix</keyword>
<keyword evidence="2" id="KW-0472">Membrane</keyword>
<feature type="transmembrane region" description="Helical" evidence="2">
    <location>
        <begin position="46"/>
        <end position="64"/>
    </location>
</feature>
<feature type="transmembrane region" description="Helical" evidence="2">
    <location>
        <begin position="70"/>
        <end position="90"/>
    </location>
</feature>
<feature type="transmembrane region" description="Helical" evidence="2">
    <location>
        <begin position="111"/>
        <end position="133"/>
    </location>
</feature>
<feature type="transmembrane region" description="Helical" evidence="2">
    <location>
        <begin position="259"/>
        <end position="280"/>
    </location>
</feature>
<comment type="caution">
    <text evidence="3">The sequence shown here is derived from an EMBL/GenBank/DDBJ whole genome shotgun (WGS) entry which is preliminary data.</text>
</comment>
<keyword evidence="4" id="KW-1185">Reference proteome</keyword>
<dbReference type="AlphaFoldDB" id="A0AA39YND4"/>
<proteinExistence type="predicted"/>
<sequence>MACTYTGNPSLYGLGIRTAFYFLWFSSLVASWITRPEVPTIRFIHALFVGATLLSIIILSSWATVMPIDVYITVLLAMGTFYGLVPYYLWRAVTVCNPFVDMGRWPRVKSTGMMKLVVGLMVIGGACFQIWFWTTGLHELPRERNCQTWGFFFSRAKLDAPVFVAANMVFVILILIGATMVLMRDLGMLGLPWWMAKREKSFRKMVKRAEHRGEEYSWKRELQFAQGVSDLAVVSVLVIAIELTIQWNNLTAVNDLADPAQMIPMVVSAGLFAHVGYVWVNPYHNAEIIEDLMKDMPEASNSSSGSRRRSRSRGSADVTVIVG</sequence>
<organism evidence="3 4">
    <name type="scientific">Cercophora newfieldiana</name>
    <dbReference type="NCBI Taxonomy" id="92897"/>
    <lineage>
        <taxon>Eukaryota</taxon>
        <taxon>Fungi</taxon>
        <taxon>Dikarya</taxon>
        <taxon>Ascomycota</taxon>
        <taxon>Pezizomycotina</taxon>
        <taxon>Sordariomycetes</taxon>
        <taxon>Sordariomycetidae</taxon>
        <taxon>Sordariales</taxon>
        <taxon>Lasiosphaeriaceae</taxon>
        <taxon>Cercophora</taxon>
    </lineage>
</organism>
<evidence type="ECO:0000256" key="2">
    <source>
        <dbReference type="SAM" id="Phobius"/>
    </source>
</evidence>
<dbReference type="EMBL" id="JAULSV010000001">
    <property type="protein sequence ID" value="KAK0654777.1"/>
    <property type="molecule type" value="Genomic_DNA"/>
</dbReference>
<feature type="transmembrane region" description="Helical" evidence="2">
    <location>
        <begin position="228"/>
        <end position="247"/>
    </location>
</feature>
<name>A0AA39YND4_9PEZI</name>
<accession>A0AA39YND4</accession>
<gene>
    <name evidence="3" type="ORF">B0T16DRAFT_395663</name>
</gene>
<reference evidence="3" key="1">
    <citation type="submission" date="2023-06" db="EMBL/GenBank/DDBJ databases">
        <title>Genome-scale phylogeny and comparative genomics of the fungal order Sordariales.</title>
        <authorList>
            <consortium name="Lawrence Berkeley National Laboratory"/>
            <person name="Hensen N."/>
            <person name="Bonometti L."/>
            <person name="Westerberg I."/>
            <person name="Brannstrom I.O."/>
            <person name="Guillou S."/>
            <person name="Cros-Aarteil S."/>
            <person name="Calhoun S."/>
            <person name="Haridas S."/>
            <person name="Kuo A."/>
            <person name="Mondo S."/>
            <person name="Pangilinan J."/>
            <person name="Riley R."/>
            <person name="Labutti K."/>
            <person name="Andreopoulos B."/>
            <person name="Lipzen A."/>
            <person name="Chen C."/>
            <person name="Yanf M."/>
            <person name="Daum C."/>
            <person name="Ng V."/>
            <person name="Clum A."/>
            <person name="Steindorff A."/>
            <person name="Ohm R."/>
            <person name="Martin F."/>
            <person name="Silar P."/>
            <person name="Natvig D."/>
            <person name="Lalanne C."/>
            <person name="Gautier V."/>
            <person name="Ament-Velasquez S.L."/>
            <person name="Kruys A."/>
            <person name="Hutchinson M.I."/>
            <person name="Powell A.J."/>
            <person name="Barry K."/>
            <person name="Miller A.N."/>
            <person name="Grigoriev I.V."/>
            <person name="Debuchy R."/>
            <person name="Gladieux P."/>
            <person name="Thoren M.H."/>
            <person name="Johannesson H."/>
        </authorList>
    </citation>
    <scope>NUCLEOTIDE SEQUENCE</scope>
    <source>
        <strain evidence="3">SMH2532-1</strain>
    </source>
</reference>
<evidence type="ECO:0000313" key="4">
    <source>
        <dbReference type="Proteomes" id="UP001174936"/>
    </source>
</evidence>